<dbReference type="EMBL" id="QTSX02002844">
    <property type="protein sequence ID" value="KAJ9074899.1"/>
    <property type="molecule type" value="Genomic_DNA"/>
</dbReference>
<organism evidence="1 2">
    <name type="scientific">Entomophthora muscae</name>
    <dbReference type="NCBI Taxonomy" id="34485"/>
    <lineage>
        <taxon>Eukaryota</taxon>
        <taxon>Fungi</taxon>
        <taxon>Fungi incertae sedis</taxon>
        <taxon>Zoopagomycota</taxon>
        <taxon>Entomophthoromycotina</taxon>
        <taxon>Entomophthoromycetes</taxon>
        <taxon>Entomophthorales</taxon>
        <taxon>Entomophthoraceae</taxon>
        <taxon>Entomophthora</taxon>
    </lineage>
</organism>
<gene>
    <name evidence="1" type="ORF">DSO57_1001884</name>
</gene>
<name>A0ACC2TJP7_9FUNG</name>
<protein>
    <submittedName>
        <fullName evidence="1">Uncharacterized protein</fullName>
    </submittedName>
</protein>
<accession>A0ACC2TJP7</accession>
<sequence>MYLQADKLANQMKKIHLDLILFLTKARKEYKKYANCHCLPEKDYAVGSYV</sequence>
<keyword evidence="2" id="KW-1185">Reference proteome</keyword>
<dbReference type="Proteomes" id="UP001165960">
    <property type="component" value="Unassembled WGS sequence"/>
</dbReference>
<reference evidence="1" key="1">
    <citation type="submission" date="2022-04" db="EMBL/GenBank/DDBJ databases">
        <title>Genome of the entomopathogenic fungus Entomophthora muscae.</title>
        <authorList>
            <person name="Elya C."/>
            <person name="Lovett B.R."/>
            <person name="Lee E."/>
            <person name="Macias A.M."/>
            <person name="Hajek A.E."/>
            <person name="De Bivort B.L."/>
            <person name="Kasson M.T."/>
            <person name="De Fine Licht H.H."/>
            <person name="Stajich J.E."/>
        </authorList>
    </citation>
    <scope>NUCLEOTIDE SEQUENCE</scope>
    <source>
        <strain evidence="1">Berkeley</strain>
    </source>
</reference>
<evidence type="ECO:0000313" key="1">
    <source>
        <dbReference type="EMBL" id="KAJ9074899.1"/>
    </source>
</evidence>
<evidence type="ECO:0000313" key="2">
    <source>
        <dbReference type="Proteomes" id="UP001165960"/>
    </source>
</evidence>
<comment type="caution">
    <text evidence="1">The sequence shown here is derived from an EMBL/GenBank/DDBJ whole genome shotgun (WGS) entry which is preliminary data.</text>
</comment>
<proteinExistence type="predicted"/>